<comment type="subcellular location">
    <subcellularLocation>
        <location evidence="1">Secreted</location>
        <location evidence="1">Cell wall</location>
    </subcellularLocation>
</comment>
<reference evidence="13 14" key="1">
    <citation type="journal article" date="2017" name="Nature">
        <title>The Apostasia genome and the evolution of orchids.</title>
        <authorList>
            <person name="Zhang G.Q."/>
            <person name="Liu K.W."/>
            <person name="Li Z."/>
            <person name="Lohaus R."/>
            <person name="Hsiao Y.Y."/>
            <person name="Niu S.C."/>
            <person name="Wang J.Y."/>
            <person name="Lin Y.C."/>
            <person name="Xu Q."/>
            <person name="Chen L.J."/>
            <person name="Yoshida K."/>
            <person name="Fujiwara S."/>
            <person name="Wang Z.W."/>
            <person name="Zhang Y.Q."/>
            <person name="Mitsuda N."/>
            <person name="Wang M."/>
            <person name="Liu G.H."/>
            <person name="Pecoraro L."/>
            <person name="Huang H.X."/>
            <person name="Xiao X.J."/>
            <person name="Lin M."/>
            <person name="Wu X.Y."/>
            <person name="Wu W.L."/>
            <person name="Chen Y.Y."/>
            <person name="Chang S.B."/>
            <person name="Sakamoto S."/>
            <person name="Ohme-Takagi M."/>
            <person name="Yagi M."/>
            <person name="Zeng S.J."/>
            <person name="Shen C.Y."/>
            <person name="Yeh C.M."/>
            <person name="Luo Y.B."/>
            <person name="Tsai W.C."/>
            <person name="Van de Peer Y."/>
            <person name="Liu Z.J."/>
        </authorList>
    </citation>
    <scope>NUCLEOTIDE SEQUENCE [LARGE SCALE GENOMIC DNA]</scope>
    <source>
        <strain evidence="14">cv. Shenzhen</strain>
        <tissue evidence="13">Stem</tissue>
    </source>
</reference>
<organism evidence="13 14">
    <name type="scientific">Apostasia shenzhenica</name>
    <dbReference type="NCBI Taxonomy" id="1088818"/>
    <lineage>
        <taxon>Eukaryota</taxon>
        <taxon>Viridiplantae</taxon>
        <taxon>Streptophyta</taxon>
        <taxon>Embryophyta</taxon>
        <taxon>Tracheophyta</taxon>
        <taxon>Spermatophyta</taxon>
        <taxon>Magnoliopsida</taxon>
        <taxon>Liliopsida</taxon>
        <taxon>Asparagales</taxon>
        <taxon>Orchidaceae</taxon>
        <taxon>Apostasioideae</taxon>
        <taxon>Apostasia</taxon>
    </lineage>
</organism>
<evidence type="ECO:0000259" key="12">
    <source>
        <dbReference type="SMART" id="SM00856"/>
    </source>
</evidence>
<name>A0A2I0A1Z3_9ASPA</name>
<dbReference type="Gene3D" id="2.160.20.10">
    <property type="entry name" value="Single-stranded right-handed beta-helix, Pectin lyase-like"/>
    <property type="match status" value="1"/>
</dbReference>
<protein>
    <recommendedName>
        <fullName evidence="5 10">Pectinesterase</fullName>
        <ecNumber evidence="5 10">3.1.1.11</ecNumber>
    </recommendedName>
</protein>
<evidence type="ECO:0000256" key="7">
    <source>
        <dbReference type="ARBA" id="ARBA00022801"/>
    </source>
</evidence>
<evidence type="ECO:0000256" key="9">
    <source>
        <dbReference type="PROSITE-ProRule" id="PRU10040"/>
    </source>
</evidence>
<dbReference type="GO" id="GO:0042545">
    <property type="term" value="P:cell wall modification"/>
    <property type="evidence" value="ECO:0007669"/>
    <property type="project" value="UniProtKB-UniRule"/>
</dbReference>
<comment type="similarity">
    <text evidence="4">In the C-terminal section; belongs to the pectinesterase family.</text>
</comment>
<dbReference type="GO" id="GO:0030599">
    <property type="term" value="F:pectinesterase activity"/>
    <property type="evidence" value="ECO:0007669"/>
    <property type="project" value="UniProtKB-UniRule"/>
</dbReference>
<dbReference type="EMBL" id="KZ452037">
    <property type="protein sequence ID" value="PKA49557.1"/>
    <property type="molecule type" value="Genomic_DNA"/>
</dbReference>
<comment type="similarity">
    <text evidence="3">In the N-terminal section; belongs to the PMEI family.</text>
</comment>
<feature type="transmembrane region" description="Helical" evidence="11">
    <location>
        <begin position="12"/>
        <end position="29"/>
    </location>
</feature>
<dbReference type="InterPro" id="IPR035513">
    <property type="entry name" value="Invertase/methylesterase_inhib"/>
</dbReference>
<dbReference type="OrthoDB" id="2019149at2759"/>
<feature type="domain" description="Pectinesterase inhibitor" evidence="12">
    <location>
        <begin position="29"/>
        <end position="190"/>
    </location>
</feature>
<comment type="pathway">
    <text evidence="2 10">Glycan metabolism; pectin degradation; 2-dehydro-3-deoxy-D-gluconate from pectin: step 1/5.</text>
</comment>
<dbReference type="PROSITE" id="PS00503">
    <property type="entry name" value="PECTINESTERASE_2"/>
    <property type="match status" value="1"/>
</dbReference>
<evidence type="ECO:0000313" key="14">
    <source>
        <dbReference type="Proteomes" id="UP000236161"/>
    </source>
</evidence>
<keyword evidence="7 10" id="KW-0378">Hydrolase</keyword>
<evidence type="ECO:0000256" key="8">
    <source>
        <dbReference type="ARBA" id="ARBA00023085"/>
    </source>
</evidence>
<dbReference type="InterPro" id="IPR012334">
    <property type="entry name" value="Pectin_lyas_fold"/>
</dbReference>
<dbReference type="PANTHER" id="PTHR31707">
    <property type="entry name" value="PECTINESTERASE"/>
    <property type="match status" value="1"/>
</dbReference>
<accession>A0A2I0A1Z3</accession>
<evidence type="ECO:0000256" key="10">
    <source>
        <dbReference type="RuleBase" id="RU000589"/>
    </source>
</evidence>
<dbReference type="SUPFAM" id="SSF51126">
    <property type="entry name" value="Pectin lyase-like"/>
    <property type="match status" value="1"/>
</dbReference>
<comment type="catalytic activity">
    <reaction evidence="10">
        <text>[(1-&gt;4)-alpha-D-galacturonosyl methyl ester](n) + n H2O = [(1-&gt;4)-alpha-D-galacturonosyl](n) + n methanol + n H(+)</text>
        <dbReference type="Rhea" id="RHEA:22380"/>
        <dbReference type="Rhea" id="RHEA-COMP:14570"/>
        <dbReference type="Rhea" id="RHEA-COMP:14573"/>
        <dbReference type="ChEBI" id="CHEBI:15377"/>
        <dbReference type="ChEBI" id="CHEBI:15378"/>
        <dbReference type="ChEBI" id="CHEBI:17790"/>
        <dbReference type="ChEBI" id="CHEBI:140522"/>
        <dbReference type="ChEBI" id="CHEBI:140523"/>
        <dbReference type="EC" id="3.1.1.11"/>
    </reaction>
</comment>
<feature type="active site" evidence="9">
    <location>
        <position position="384"/>
    </location>
</feature>
<keyword evidence="8 10" id="KW-0063">Aspartyl esterase</keyword>
<dbReference type="InterPro" id="IPR000070">
    <property type="entry name" value="Pectinesterase_cat"/>
</dbReference>
<dbReference type="InterPro" id="IPR006501">
    <property type="entry name" value="Pectinesterase_inhib_dom"/>
</dbReference>
<keyword evidence="6" id="KW-0134">Cell wall</keyword>
<dbReference type="EC" id="3.1.1.11" evidence="5 10"/>
<dbReference type="Gene3D" id="1.20.140.40">
    <property type="entry name" value="Invertase/pectin methylesterase inhibitor family protein"/>
    <property type="match status" value="1"/>
</dbReference>
<dbReference type="InterPro" id="IPR011050">
    <property type="entry name" value="Pectin_lyase_fold/virulence"/>
</dbReference>
<dbReference type="FunFam" id="2.160.20.10:FF:000029">
    <property type="entry name" value="Pectinesterase 4"/>
    <property type="match status" value="1"/>
</dbReference>
<keyword evidence="14" id="KW-1185">Reference proteome</keyword>
<dbReference type="Pfam" id="PF04043">
    <property type="entry name" value="PMEI"/>
    <property type="match status" value="1"/>
</dbReference>
<evidence type="ECO:0000256" key="3">
    <source>
        <dbReference type="ARBA" id="ARBA00006027"/>
    </source>
</evidence>
<dbReference type="SMART" id="SM00856">
    <property type="entry name" value="PMEI"/>
    <property type="match status" value="1"/>
</dbReference>
<dbReference type="Pfam" id="PF01095">
    <property type="entry name" value="Pectinesterase"/>
    <property type="match status" value="1"/>
</dbReference>
<proteinExistence type="inferred from homology"/>
<gene>
    <name evidence="13" type="primary">PME35</name>
    <name evidence="13" type="ORF">AXF42_Ash004097</name>
</gene>
<keyword evidence="11" id="KW-0472">Membrane</keyword>
<dbReference type="GO" id="GO:0045490">
    <property type="term" value="P:pectin catabolic process"/>
    <property type="evidence" value="ECO:0007669"/>
    <property type="project" value="UniProtKB-UniRule"/>
</dbReference>
<dbReference type="InterPro" id="IPR033131">
    <property type="entry name" value="Pectinesterase_Asp_AS"/>
</dbReference>
<evidence type="ECO:0000256" key="5">
    <source>
        <dbReference type="ARBA" id="ARBA00013229"/>
    </source>
</evidence>
<evidence type="ECO:0000256" key="11">
    <source>
        <dbReference type="SAM" id="Phobius"/>
    </source>
</evidence>
<dbReference type="SUPFAM" id="SSF101148">
    <property type="entry name" value="Plant invertase/pectin methylesterase inhibitor"/>
    <property type="match status" value="1"/>
</dbReference>
<dbReference type="AlphaFoldDB" id="A0A2I0A1Z3"/>
<keyword evidence="11" id="KW-0812">Transmembrane</keyword>
<dbReference type="UniPathway" id="UPA00545">
    <property type="reaction ID" value="UER00823"/>
</dbReference>
<evidence type="ECO:0000256" key="2">
    <source>
        <dbReference type="ARBA" id="ARBA00005184"/>
    </source>
</evidence>
<evidence type="ECO:0000313" key="13">
    <source>
        <dbReference type="EMBL" id="PKA49557.1"/>
    </source>
</evidence>
<keyword evidence="11" id="KW-1133">Transmembrane helix</keyword>
<dbReference type="CDD" id="cd15798">
    <property type="entry name" value="PMEI-like_3"/>
    <property type="match status" value="1"/>
</dbReference>
<sequence>MAEYEKNQPKKSTIMCSTWLVITIILMLLPRPAMSLSSKKINFFKTAAASTSSSSSSPGKSAKHLFTASVETAKLRAISARALAYNLTRSNAKHGGRRTAVDDCLELLDISLEELDDVIRSGESRKPNAHDIQTWLSAALTNQVTCSDSLGGAASPAAGHVAVDVDLRATSDMKAQVDVLSKYISNALALHSSMEGGGGGGGGGGRRLTGDFPEWVTVADRKLLEASTEEIRPHAVVAKDGSGTHLTIGEAIDFAAEKAAGGRSVIYIKAGVYREYINIPTKQKYVSLIGAGKGTSVIVGSRNAGAGWSTYSSATVAAMGAGFIAKGVTIINDSGPGKQQAVALRVGGDFSVVYQCSVQGYQDSLYSYANRQFFRESDISGTTDFIFGNSAVVLQNCFLQPRGGQPNYITAQGRTDPNQNTGISIQGCTVSGGGTTYLGRPWKLYSRVVYMETSLGGVVSSAGWAPWSGSFGLSTLYYGEYQNTGAGASTSGRVRWPGVHSAMSVIEASKFTVSSFIAGGAWLPGTGVEYNAGL</sequence>
<dbReference type="NCBIfam" id="TIGR01614">
    <property type="entry name" value="PME_inhib"/>
    <property type="match status" value="1"/>
</dbReference>
<dbReference type="GO" id="GO:0004857">
    <property type="term" value="F:enzyme inhibitor activity"/>
    <property type="evidence" value="ECO:0007669"/>
    <property type="project" value="InterPro"/>
</dbReference>
<dbReference type="Proteomes" id="UP000236161">
    <property type="component" value="Unassembled WGS sequence"/>
</dbReference>
<dbReference type="STRING" id="1088818.A0A2I0A1Z3"/>
<keyword evidence="6" id="KW-0964">Secreted</keyword>
<evidence type="ECO:0000256" key="4">
    <source>
        <dbReference type="ARBA" id="ARBA00007786"/>
    </source>
</evidence>
<evidence type="ECO:0000256" key="1">
    <source>
        <dbReference type="ARBA" id="ARBA00004191"/>
    </source>
</evidence>
<evidence type="ECO:0000256" key="6">
    <source>
        <dbReference type="ARBA" id="ARBA00022512"/>
    </source>
</evidence>